<keyword evidence="4 6" id="KW-1133">Transmembrane helix</keyword>
<evidence type="ECO:0000256" key="3">
    <source>
        <dbReference type="ARBA" id="ARBA00022692"/>
    </source>
</evidence>
<comment type="caution">
    <text evidence="7">The sequence shown here is derived from an EMBL/GenBank/DDBJ whole genome shotgun (WGS) entry which is preliminary data.</text>
</comment>
<keyword evidence="5 6" id="KW-0472">Membrane</keyword>
<dbReference type="PANTHER" id="PTHR30086:SF19">
    <property type="entry name" value="THREONINE EFFLUX PROTEIN"/>
    <property type="match status" value="1"/>
</dbReference>
<dbReference type="GO" id="GO:0005886">
    <property type="term" value="C:plasma membrane"/>
    <property type="evidence" value="ECO:0007669"/>
    <property type="project" value="UniProtKB-SubCell"/>
</dbReference>
<feature type="transmembrane region" description="Helical" evidence="6">
    <location>
        <begin position="76"/>
        <end position="95"/>
    </location>
</feature>
<evidence type="ECO:0000256" key="6">
    <source>
        <dbReference type="SAM" id="Phobius"/>
    </source>
</evidence>
<evidence type="ECO:0000256" key="4">
    <source>
        <dbReference type="ARBA" id="ARBA00022989"/>
    </source>
</evidence>
<accession>A0A328AIS6</accession>
<keyword evidence="2" id="KW-1003">Cell membrane</keyword>
<name>A0A328AIS6_9CAUL</name>
<dbReference type="PANTHER" id="PTHR30086">
    <property type="entry name" value="ARGININE EXPORTER PROTEIN ARGO"/>
    <property type="match status" value="1"/>
</dbReference>
<feature type="transmembrane region" description="Helical" evidence="6">
    <location>
        <begin position="191"/>
        <end position="207"/>
    </location>
</feature>
<feature type="transmembrane region" description="Helical" evidence="6">
    <location>
        <begin position="43"/>
        <end position="69"/>
    </location>
</feature>
<reference evidence="8" key="1">
    <citation type="submission" date="2018-05" db="EMBL/GenBank/DDBJ databases">
        <authorList>
            <person name="Li X."/>
        </authorList>
    </citation>
    <scope>NUCLEOTIDE SEQUENCE [LARGE SCALE GENOMIC DNA]</scope>
    <source>
        <strain evidence="8">LX32</strain>
    </source>
</reference>
<dbReference type="RefSeq" id="WP_111528483.1">
    <property type="nucleotide sequence ID" value="NZ_JBHRSG010000004.1"/>
</dbReference>
<evidence type="ECO:0000256" key="2">
    <source>
        <dbReference type="ARBA" id="ARBA00022475"/>
    </source>
</evidence>
<comment type="subcellular location">
    <subcellularLocation>
        <location evidence="1">Cell membrane</location>
        <topology evidence="1">Multi-pass membrane protein</topology>
    </subcellularLocation>
</comment>
<dbReference type="InterPro" id="IPR001123">
    <property type="entry name" value="LeuE-type"/>
</dbReference>
<gene>
    <name evidence="7" type="ORF">DJ017_09440</name>
</gene>
<dbReference type="AlphaFoldDB" id="A0A328AIS6"/>
<evidence type="ECO:0008006" key="9">
    <source>
        <dbReference type="Google" id="ProtNLM"/>
    </source>
</evidence>
<evidence type="ECO:0000313" key="8">
    <source>
        <dbReference type="Proteomes" id="UP000249254"/>
    </source>
</evidence>
<evidence type="ECO:0000256" key="5">
    <source>
        <dbReference type="ARBA" id="ARBA00023136"/>
    </source>
</evidence>
<dbReference type="Pfam" id="PF01810">
    <property type="entry name" value="LysE"/>
    <property type="match status" value="1"/>
</dbReference>
<evidence type="ECO:0000313" key="7">
    <source>
        <dbReference type="EMBL" id="RAK54732.1"/>
    </source>
</evidence>
<keyword evidence="8" id="KW-1185">Reference proteome</keyword>
<protein>
    <recommendedName>
        <fullName evidence="9">LysE family translocator</fullName>
    </recommendedName>
</protein>
<dbReference type="GO" id="GO:0015171">
    <property type="term" value="F:amino acid transmembrane transporter activity"/>
    <property type="evidence" value="ECO:0007669"/>
    <property type="project" value="TreeGrafter"/>
</dbReference>
<proteinExistence type="predicted"/>
<dbReference type="OrthoDB" id="9804822at2"/>
<dbReference type="EMBL" id="QFYQ01000001">
    <property type="protein sequence ID" value="RAK54732.1"/>
    <property type="molecule type" value="Genomic_DNA"/>
</dbReference>
<feature type="transmembrane region" description="Helical" evidence="6">
    <location>
        <begin position="147"/>
        <end position="171"/>
    </location>
</feature>
<keyword evidence="3 6" id="KW-0812">Transmembrane</keyword>
<dbReference type="Proteomes" id="UP000249254">
    <property type="component" value="Unassembled WGS sequence"/>
</dbReference>
<sequence>MNAHLLSLATLFLVTVATCAIPGPNNFMLMRLGMRRGRAVAMAAGLGTTLSCIVWCAAAALGLAALLAAAPWLYKFLRIGGGLYLLWFAIAIWRARPEGPGVESEAVGGTRFGPAFWQGFAINMTNPKSVLYFASIFSAYVGPNTPLWVHAAAVVIVVVTCQLWQVAMAFLFSARRAAAAYARAQRPLDRAAAVLMGGFGLGLLFAGE</sequence>
<evidence type="ECO:0000256" key="1">
    <source>
        <dbReference type="ARBA" id="ARBA00004651"/>
    </source>
</evidence>
<organism evidence="7 8">
    <name type="scientific">Phenylobacterium soli</name>
    <dbReference type="NCBI Taxonomy" id="2170551"/>
    <lineage>
        <taxon>Bacteria</taxon>
        <taxon>Pseudomonadati</taxon>
        <taxon>Pseudomonadota</taxon>
        <taxon>Alphaproteobacteria</taxon>
        <taxon>Caulobacterales</taxon>
        <taxon>Caulobacteraceae</taxon>
        <taxon>Phenylobacterium</taxon>
    </lineage>
</organism>